<dbReference type="PROSITE" id="PS50975">
    <property type="entry name" value="ATP_GRASP"/>
    <property type="match status" value="1"/>
</dbReference>
<keyword evidence="1" id="KW-0067">ATP-binding</keyword>
<gene>
    <name evidence="3" type="ORF">HMPREF1862_00029</name>
</gene>
<reference evidence="3 4" key="1">
    <citation type="submission" date="2016-01" db="EMBL/GenBank/DDBJ databases">
        <authorList>
            <person name="Mitreva M."/>
            <person name="Pepin K.H."/>
            <person name="Mihindukulasuriya K.A."/>
            <person name="Fulton R."/>
            <person name="Fronick C."/>
            <person name="O'Laughlin M."/>
            <person name="Miner T."/>
            <person name="Herter B."/>
            <person name="Rosa B.A."/>
            <person name="Cordes M."/>
            <person name="Tomlinson C."/>
            <person name="Wollam A."/>
            <person name="Palsikar V.B."/>
            <person name="Mardis E.R."/>
            <person name="Wilson R.K."/>
        </authorList>
    </citation>
    <scope>NUCLEOTIDE SEQUENCE [LARGE SCALE GENOMIC DNA]</scope>
    <source>
        <strain evidence="3 4">DNF00696</strain>
    </source>
</reference>
<accession>A0AB34X257</accession>
<proteinExistence type="predicted"/>
<evidence type="ECO:0000256" key="1">
    <source>
        <dbReference type="PROSITE-ProRule" id="PRU00409"/>
    </source>
</evidence>
<dbReference type="PANTHER" id="PTHR39217">
    <property type="match status" value="1"/>
</dbReference>
<feature type="domain" description="ATP-grasp" evidence="2">
    <location>
        <begin position="104"/>
        <end position="313"/>
    </location>
</feature>
<evidence type="ECO:0000259" key="2">
    <source>
        <dbReference type="PROSITE" id="PS50975"/>
    </source>
</evidence>
<dbReference type="GO" id="GO:0046872">
    <property type="term" value="F:metal ion binding"/>
    <property type="evidence" value="ECO:0007669"/>
    <property type="project" value="InterPro"/>
</dbReference>
<dbReference type="Proteomes" id="UP000070572">
    <property type="component" value="Unassembled WGS sequence"/>
</dbReference>
<evidence type="ECO:0000313" key="4">
    <source>
        <dbReference type="Proteomes" id="UP000070572"/>
    </source>
</evidence>
<dbReference type="InterPro" id="IPR011761">
    <property type="entry name" value="ATP-grasp"/>
</dbReference>
<organism evidence="3 4">
    <name type="scientific">Varibaculum cambriense</name>
    <dbReference type="NCBI Taxonomy" id="184870"/>
    <lineage>
        <taxon>Bacteria</taxon>
        <taxon>Bacillati</taxon>
        <taxon>Actinomycetota</taxon>
        <taxon>Actinomycetes</taxon>
        <taxon>Actinomycetales</taxon>
        <taxon>Actinomycetaceae</taxon>
        <taxon>Varibaculum</taxon>
    </lineage>
</organism>
<dbReference type="AlphaFoldDB" id="A0AB34X257"/>
<sequence length="314" mass="35618">MTSRTIRVGDMAKKRVTLVTCAQYPDLSEDEAGLVDELNSRGVDARIAIWNDPHVDWEEAGVCIIRAVRDYATNREEFVQWAHQVPRLLNPADVTEWATDKHYLLNLQDQGVPVIPTTWLEPEQNLNKHQVHTRFPAYGEFVVKPAVSSGGREMGRYDANNGMARMAAVTHANRLLQEGRSVMVQRYLSEVDEHGEYSLVYLNGVLSHSVEKAAMLTNPNTTEVQAQETVTGNRQPNSDEWIFGEKVRSAIHRMIKQRLGHDQHLLFLRIDIVPDGKGSYYLMEVSPVDGSLYLRTREDGIATFADAICNRVFW</sequence>
<dbReference type="InterPro" id="IPR053191">
    <property type="entry name" value="DcsG_Biosynth_Enzyme"/>
</dbReference>
<keyword evidence="1" id="KW-0547">Nucleotide-binding</keyword>
<dbReference type="EMBL" id="LSDN01000001">
    <property type="protein sequence ID" value="KXB82189.1"/>
    <property type="molecule type" value="Genomic_DNA"/>
</dbReference>
<evidence type="ECO:0000313" key="3">
    <source>
        <dbReference type="EMBL" id="KXB82189.1"/>
    </source>
</evidence>
<dbReference type="PANTHER" id="PTHR39217:SF1">
    <property type="entry name" value="GLUTATHIONE SYNTHETASE"/>
    <property type="match status" value="1"/>
</dbReference>
<name>A0AB34X257_9ACTO</name>
<dbReference type="SUPFAM" id="SSF56059">
    <property type="entry name" value="Glutathione synthetase ATP-binding domain-like"/>
    <property type="match status" value="1"/>
</dbReference>
<dbReference type="GO" id="GO:0005524">
    <property type="term" value="F:ATP binding"/>
    <property type="evidence" value="ECO:0007669"/>
    <property type="project" value="UniProtKB-UniRule"/>
</dbReference>
<comment type="caution">
    <text evidence="3">The sequence shown here is derived from an EMBL/GenBank/DDBJ whole genome shotgun (WGS) entry which is preliminary data.</text>
</comment>
<protein>
    <recommendedName>
        <fullName evidence="2">ATP-grasp domain-containing protein</fullName>
    </recommendedName>
</protein>